<dbReference type="SUPFAM" id="SSF118352">
    <property type="entry name" value="HSP33 redox switch-like"/>
    <property type="match status" value="1"/>
</dbReference>
<keyword evidence="1" id="KW-0963">Cytoplasm</keyword>
<dbReference type="CDD" id="cd00498">
    <property type="entry name" value="Hsp33"/>
    <property type="match status" value="1"/>
</dbReference>
<dbReference type="GO" id="GO:0042026">
    <property type="term" value="P:protein refolding"/>
    <property type="evidence" value="ECO:0007669"/>
    <property type="project" value="TreeGrafter"/>
</dbReference>
<accession>A0A1J5RGY4</accession>
<dbReference type="InterPro" id="IPR000397">
    <property type="entry name" value="Heat_shock_Hsp33"/>
</dbReference>
<reference evidence="6" key="1">
    <citation type="submission" date="2016-10" db="EMBL/GenBank/DDBJ databases">
        <title>Sequence of Gallionella enrichment culture.</title>
        <authorList>
            <person name="Poehlein A."/>
            <person name="Muehling M."/>
            <person name="Daniel R."/>
        </authorList>
    </citation>
    <scope>NUCLEOTIDE SEQUENCE</scope>
</reference>
<evidence type="ECO:0000313" key="6">
    <source>
        <dbReference type="EMBL" id="OIQ95350.1"/>
    </source>
</evidence>
<evidence type="ECO:0000256" key="1">
    <source>
        <dbReference type="ARBA" id="ARBA00022490"/>
    </source>
</evidence>
<dbReference type="Pfam" id="PF01430">
    <property type="entry name" value="HSP33"/>
    <property type="match status" value="1"/>
</dbReference>
<sequence>MSGAAPDLIQPFLIQAGAVRGRLVRLGPALDAILAGHGYPRPVAERLAETLALAAALAGSLKFDGIFTLQIQADGAIPLVVADITSAGALRGYARFDAAKLAAAEGGDLPVVPRYFGHGHLAFTVDQGPETDRYQGIVELSGADLAECARAYFRQSEQLDTAFRLAVRPDDGQGWGAAVIMVQRMPSAPSSPILTSDEAEDGWRRADILMASARDAELFDPALPAEALLHRLYHADGLQLFAPRPLEARCRCSAERVEATLKSFPRPQVEDMRDDQGMVAVVCEFCKTAYRYAPQDLDRLYGA</sequence>
<dbReference type="GO" id="GO:0051082">
    <property type="term" value="F:unfolded protein binding"/>
    <property type="evidence" value="ECO:0007669"/>
    <property type="project" value="InterPro"/>
</dbReference>
<evidence type="ECO:0000256" key="5">
    <source>
        <dbReference type="ARBA" id="ARBA00023284"/>
    </source>
</evidence>
<keyword evidence="2" id="KW-0862">Zinc</keyword>
<evidence type="ECO:0000256" key="4">
    <source>
        <dbReference type="ARBA" id="ARBA00023186"/>
    </source>
</evidence>
<dbReference type="SUPFAM" id="SSF64397">
    <property type="entry name" value="Hsp33 domain"/>
    <property type="match status" value="1"/>
</dbReference>
<dbReference type="Gene3D" id="1.10.287.480">
    <property type="entry name" value="helix hairpin bin"/>
    <property type="match status" value="1"/>
</dbReference>
<dbReference type="Gene3D" id="3.90.1280.10">
    <property type="entry name" value="HSP33 redox switch-like"/>
    <property type="match status" value="1"/>
</dbReference>
<dbReference type="GO" id="GO:0044183">
    <property type="term" value="F:protein folding chaperone"/>
    <property type="evidence" value="ECO:0007669"/>
    <property type="project" value="TreeGrafter"/>
</dbReference>
<evidence type="ECO:0000256" key="3">
    <source>
        <dbReference type="ARBA" id="ARBA00023157"/>
    </source>
</evidence>
<dbReference type="PIRSF" id="PIRSF005261">
    <property type="entry name" value="Heat_shock_Hsp33"/>
    <property type="match status" value="1"/>
</dbReference>
<protein>
    <submittedName>
        <fullName evidence="6">33 kDa chaperonin</fullName>
    </submittedName>
</protein>
<organism evidence="6">
    <name type="scientific">mine drainage metagenome</name>
    <dbReference type="NCBI Taxonomy" id="410659"/>
    <lineage>
        <taxon>unclassified sequences</taxon>
        <taxon>metagenomes</taxon>
        <taxon>ecological metagenomes</taxon>
    </lineage>
</organism>
<keyword evidence="4" id="KW-0143">Chaperone</keyword>
<dbReference type="EMBL" id="MLJW01000168">
    <property type="protein sequence ID" value="OIQ95350.1"/>
    <property type="molecule type" value="Genomic_DNA"/>
</dbReference>
<dbReference type="PANTHER" id="PTHR30111:SF1">
    <property type="entry name" value="33 KDA CHAPERONIN"/>
    <property type="match status" value="1"/>
</dbReference>
<dbReference type="InterPro" id="IPR023212">
    <property type="entry name" value="Hsp33_helix_hairpin_bin_dom_sf"/>
</dbReference>
<gene>
    <name evidence="6" type="primary">hslO_7</name>
    <name evidence="6" type="ORF">GALL_226180</name>
</gene>
<dbReference type="InterPro" id="IPR016153">
    <property type="entry name" value="Heat_shock_Hsp33_N"/>
</dbReference>
<name>A0A1J5RGY4_9ZZZZ</name>
<proteinExistence type="predicted"/>
<dbReference type="GO" id="GO:0005737">
    <property type="term" value="C:cytoplasm"/>
    <property type="evidence" value="ECO:0007669"/>
    <property type="project" value="InterPro"/>
</dbReference>
<keyword evidence="3" id="KW-1015">Disulfide bond</keyword>
<dbReference type="InterPro" id="IPR016154">
    <property type="entry name" value="Heat_shock_Hsp33_C"/>
</dbReference>
<dbReference type="PANTHER" id="PTHR30111">
    <property type="entry name" value="33 KDA CHAPERONIN"/>
    <property type="match status" value="1"/>
</dbReference>
<evidence type="ECO:0000256" key="2">
    <source>
        <dbReference type="ARBA" id="ARBA00022833"/>
    </source>
</evidence>
<comment type="caution">
    <text evidence="6">The sequence shown here is derived from an EMBL/GenBank/DDBJ whole genome shotgun (WGS) entry which is preliminary data.</text>
</comment>
<keyword evidence="5" id="KW-0676">Redox-active center</keyword>
<dbReference type="AlphaFoldDB" id="A0A1J5RGY4"/>
<dbReference type="Gene3D" id="3.55.30.10">
    <property type="entry name" value="Hsp33 domain"/>
    <property type="match status" value="1"/>
</dbReference>